<evidence type="ECO:0000313" key="9">
    <source>
        <dbReference type="Proteomes" id="UP000824048"/>
    </source>
</evidence>
<dbReference type="GO" id="GO:0005886">
    <property type="term" value="C:plasma membrane"/>
    <property type="evidence" value="ECO:0007669"/>
    <property type="project" value="UniProtKB-SubCell"/>
</dbReference>
<dbReference type="PANTHER" id="PTHR43549">
    <property type="entry name" value="MULTIDRUG RESISTANCE PROTEIN YPNP-RELATED"/>
    <property type="match status" value="1"/>
</dbReference>
<gene>
    <name evidence="8" type="ORF">H9811_03715</name>
</gene>
<dbReference type="InterPro" id="IPR048279">
    <property type="entry name" value="MdtK-like"/>
</dbReference>
<feature type="transmembrane region" description="Helical" evidence="7">
    <location>
        <begin position="239"/>
        <end position="261"/>
    </location>
</feature>
<feature type="transmembrane region" description="Helical" evidence="7">
    <location>
        <begin position="359"/>
        <end position="379"/>
    </location>
</feature>
<feature type="transmembrane region" description="Helical" evidence="7">
    <location>
        <begin position="57"/>
        <end position="76"/>
    </location>
</feature>
<dbReference type="EMBL" id="DXBP01000026">
    <property type="protein sequence ID" value="HIZ41653.1"/>
    <property type="molecule type" value="Genomic_DNA"/>
</dbReference>
<evidence type="ECO:0000256" key="2">
    <source>
        <dbReference type="ARBA" id="ARBA00022448"/>
    </source>
</evidence>
<keyword evidence="5 7" id="KW-1133">Transmembrane helix</keyword>
<dbReference type="NCBIfam" id="TIGR00797">
    <property type="entry name" value="matE"/>
    <property type="match status" value="1"/>
</dbReference>
<evidence type="ECO:0000256" key="7">
    <source>
        <dbReference type="SAM" id="Phobius"/>
    </source>
</evidence>
<name>A0A9D2EPR8_9FIRM</name>
<accession>A0A9D2EPR8</accession>
<evidence type="ECO:0000256" key="6">
    <source>
        <dbReference type="ARBA" id="ARBA00023136"/>
    </source>
</evidence>
<evidence type="ECO:0000256" key="5">
    <source>
        <dbReference type="ARBA" id="ARBA00022989"/>
    </source>
</evidence>
<dbReference type="InterPro" id="IPR002528">
    <property type="entry name" value="MATE_fam"/>
</dbReference>
<proteinExistence type="predicted"/>
<keyword evidence="2" id="KW-0813">Transport</keyword>
<feature type="transmembrane region" description="Helical" evidence="7">
    <location>
        <begin position="163"/>
        <end position="185"/>
    </location>
</feature>
<feature type="transmembrane region" description="Helical" evidence="7">
    <location>
        <begin position="191"/>
        <end position="213"/>
    </location>
</feature>
<organism evidence="8 9">
    <name type="scientific">Candidatus Gemmiger excrementigallinarum</name>
    <dbReference type="NCBI Taxonomy" id="2838609"/>
    <lineage>
        <taxon>Bacteria</taxon>
        <taxon>Bacillati</taxon>
        <taxon>Bacillota</taxon>
        <taxon>Clostridia</taxon>
        <taxon>Eubacteriales</taxon>
        <taxon>Gemmiger</taxon>
    </lineage>
</organism>
<dbReference type="PANTHER" id="PTHR43549:SF3">
    <property type="entry name" value="MULTIDRUG RESISTANCE PROTEIN YPNP-RELATED"/>
    <property type="match status" value="1"/>
</dbReference>
<feature type="transmembrane region" description="Helical" evidence="7">
    <location>
        <begin position="132"/>
        <end position="151"/>
    </location>
</feature>
<keyword evidence="6 7" id="KW-0472">Membrane</keyword>
<dbReference type="InterPro" id="IPR052031">
    <property type="entry name" value="Membrane_Transporter-Flippase"/>
</dbReference>
<keyword evidence="3" id="KW-1003">Cell membrane</keyword>
<evidence type="ECO:0000256" key="1">
    <source>
        <dbReference type="ARBA" id="ARBA00004651"/>
    </source>
</evidence>
<dbReference type="GO" id="GO:0042910">
    <property type="term" value="F:xenobiotic transmembrane transporter activity"/>
    <property type="evidence" value="ECO:0007669"/>
    <property type="project" value="InterPro"/>
</dbReference>
<comment type="subcellular location">
    <subcellularLocation>
        <location evidence="1">Cell membrane</location>
        <topology evidence="1">Multi-pass membrane protein</topology>
    </subcellularLocation>
</comment>
<feature type="transmembrane region" description="Helical" evidence="7">
    <location>
        <begin position="21"/>
        <end position="42"/>
    </location>
</feature>
<feature type="transmembrane region" description="Helical" evidence="7">
    <location>
        <begin position="315"/>
        <end position="335"/>
    </location>
</feature>
<feature type="transmembrane region" description="Helical" evidence="7">
    <location>
        <begin position="88"/>
        <end position="112"/>
    </location>
</feature>
<protein>
    <submittedName>
        <fullName evidence="8">MATE family efflux transporter</fullName>
    </submittedName>
</protein>
<dbReference type="CDD" id="cd13138">
    <property type="entry name" value="MATE_yoeA_like"/>
    <property type="match status" value="1"/>
</dbReference>
<evidence type="ECO:0000256" key="4">
    <source>
        <dbReference type="ARBA" id="ARBA00022692"/>
    </source>
</evidence>
<dbReference type="PIRSF" id="PIRSF006603">
    <property type="entry name" value="DinF"/>
    <property type="match status" value="1"/>
</dbReference>
<keyword evidence="4 7" id="KW-0812">Transmembrane</keyword>
<reference evidence="8" key="1">
    <citation type="journal article" date="2021" name="PeerJ">
        <title>Extensive microbial diversity within the chicken gut microbiome revealed by metagenomics and culture.</title>
        <authorList>
            <person name="Gilroy R."/>
            <person name="Ravi A."/>
            <person name="Getino M."/>
            <person name="Pursley I."/>
            <person name="Horton D.L."/>
            <person name="Alikhan N.F."/>
            <person name="Baker D."/>
            <person name="Gharbi K."/>
            <person name="Hall N."/>
            <person name="Watson M."/>
            <person name="Adriaenssens E.M."/>
            <person name="Foster-Nyarko E."/>
            <person name="Jarju S."/>
            <person name="Secka A."/>
            <person name="Antonio M."/>
            <person name="Oren A."/>
            <person name="Chaudhuri R.R."/>
            <person name="La Ragione R."/>
            <person name="Hildebrand F."/>
            <person name="Pallen M.J."/>
        </authorList>
    </citation>
    <scope>NUCLEOTIDE SEQUENCE</scope>
    <source>
        <strain evidence="8">ChiSxjej1B13-11774</strain>
    </source>
</reference>
<evidence type="ECO:0000313" key="8">
    <source>
        <dbReference type="EMBL" id="HIZ41653.1"/>
    </source>
</evidence>
<feature type="transmembrane region" description="Helical" evidence="7">
    <location>
        <begin position="281"/>
        <end position="303"/>
    </location>
</feature>
<sequence>MEKNLTTGSVLHNVLYFSLPYLLSYFLQTLYGMADLFIIGQFEGAASTTAVSVGSQVMHMITVMIVGLAMGSTVGIGRAIGAGEHKRVTAIIGNTVSLFMVVSVALMGVLLLLVRPIVAIMSTPEEAVAGTVAYLTICFIGIPCITAYNIISSIFRGLGDSKSPMYFIAVACAANIALDYLFIGAMGLGPAGAALGTTLSQAISVVVSLAVILKRQTGINLRKEDLKLRRPVLRQILKIGLPVALQDGFIQIAFIVITIIANRRGLSDAAAVGIVEKVISFLFLVPSSMLSTVSALGAQNIGAGKHERAALTLRYAIFIAAGFGLCISIVMQWIAEPVVGLFTTDAVVILAGGQYIRGYIWDCLFAGIHFSFSGYFCAYGRSEISFLHNIAAILLIRIPGVYLMSNGFPDSLFPMGLATVGGSLLSISICVVAFVYLKRRGYFDSVAVQA</sequence>
<dbReference type="AlphaFoldDB" id="A0A9D2EPR8"/>
<dbReference type="Pfam" id="PF01554">
    <property type="entry name" value="MatE"/>
    <property type="match status" value="2"/>
</dbReference>
<feature type="transmembrane region" description="Helical" evidence="7">
    <location>
        <begin position="417"/>
        <end position="437"/>
    </location>
</feature>
<evidence type="ECO:0000256" key="3">
    <source>
        <dbReference type="ARBA" id="ARBA00022475"/>
    </source>
</evidence>
<dbReference type="GO" id="GO:0015297">
    <property type="term" value="F:antiporter activity"/>
    <property type="evidence" value="ECO:0007669"/>
    <property type="project" value="InterPro"/>
</dbReference>
<comment type="caution">
    <text evidence="8">The sequence shown here is derived from an EMBL/GenBank/DDBJ whole genome shotgun (WGS) entry which is preliminary data.</text>
</comment>
<dbReference type="Proteomes" id="UP000824048">
    <property type="component" value="Unassembled WGS sequence"/>
</dbReference>
<reference evidence="8" key="2">
    <citation type="submission" date="2021-04" db="EMBL/GenBank/DDBJ databases">
        <authorList>
            <person name="Gilroy R."/>
        </authorList>
    </citation>
    <scope>NUCLEOTIDE SEQUENCE</scope>
    <source>
        <strain evidence="8">ChiSxjej1B13-11774</strain>
    </source>
</reference>
<feature type="transmembrane region" description="Helical" evidence="7">
    <location>
        <begin position="386"/>
        <end position="405"/>
    </location>
</feature>